<dbReference type="Proteomes" id="UP001303046">
    <property type="component" value="Unassembled WGS sequence"/>
</dbReference>
<protein>
    <recommendedName>
        <fullName evidence="3">Reverse transcriptase domain-containing protein</fullName>
    </recommendedName>
</protein>
<reference evidence="1 2" key="1">
    <citation type="submission" date="2023-08" db="EMBL/GenBank/DDBJ databases">
        <title>A Necator americanus chromosomal reference genome.</title>
        <authorList>
            <person name="Ilik V."/>
            <person name="Petrzelkova K.J."/>
            <person name="Pardy F."/>
            <person name="Fuh T."/>
            <person name="Niatou-Singa F.S."/>
            <person name="Gouil Q."/>
            <person name="Baker L."/>
            <person name="Ritchie M.E."/>
            <person name="Jex A.R."/>
            <person name="Gazzola D."/>
            <person name="Li H."/>
            <person name="Toshio Fujiwara R."/>
            <person name="Zhan B."/>
            <person name="Aroian R.V."/>
            <person name="Pafco B."/>
            <person name="Schwarz E.M."/>
        </authorList>
    </citation>
    <scope>NUCLEOTIDE SEQUENCE [LARGE SCALE GENOMIC DNA]</scope>
    <source>
        <strain evidence="1 2">Aroian</strain>
        <tissue evidence="1">Whole animal</tissue>
    </source>
</reference>
<keyword evidence="2" id="KW-1185">Reference proteome</keyword>
<evidence type="ECO:0000313" key="1">
    <source>
        <dbReference type="EMBL" id="KAK6740579.1"/>
    </source>
</evidence>
<evidence type="ECO:0008006" key="3">
    <source>
        <dbReference type="Google" id="ProtNLM"/>
    </source>
</evidence>
<evidence type="ECO:0000313" key="2">
    <source>
        <dbReference type="Proteomes" id="UP001303046"/>
    </source>
</evidence>
<name>A0ABR1CQI5_NECAM</name>
<gene>
    <name evidence="1" type="primary">Necator_chrIII.g9573</name>
    <name evidence="1" type="ORF">RB195_008808</name>
</gene>
<comment type="caution">
    <text evidence="1">The sequence shown here is derived from an EMBL/GenBank/DDBJ whole genome shotgun (WGS) entry which is preliminary data.</text>
</comment>
<organism evidence="1 2">
    <name type="scientific">Necator americanus</name>
    <name type="common">Human hookworm</name>
    <dbReference type="NCBI Taxonomy" id="51031"/>
    <lineage>
        <taxon>Eukaryota</taxon>
        <taxon>Metazoa</taxon>
        <taxon>Ecdysozoa</taxon>
        <taxon>Nematoda</taxon>
        <taxon>Chromadorea</taxon>
        <taxon>Rhabditida</taxon>
        <taxon>Rhabditina</taxon>
        <taxon>Rhabditomorpha</taxon>
        <taxon>Strongyloidea</taxon>
        <taxon>Ancylostomatidae</taxon>
        <taxon>Bunostominae</taxon>
        <taxon>Necator</taxon>
    </lineage>
</organism>
<sequence length="125" mass="14477">MCVNGRFLYNLRFADDIAHISRSTNEAEMMLNGFNRAGKRINRKKTQFMKNAYCEDGGVQLEGSEIVETSSYVCVGHSNNMEDDLKEEINRRMRAVWATFMKEATHQLREQDLRAYLFDSTVLPT</sequence>
<accession>A0ABR1CQI5</accession>
<dbReference type="EMBL" id="JAVFWL010000003">
    <property type="protein sequence ID" value="KAK6740579.1"/>
    <property type="molecule type" value="Genomic_DNA"/>
</dbReference>
<proteinExistence type="predicted"/>